<dbReference type="PANTHER" id="PTHR43135">
    <property type="entry name" value="ALPHA-D-RIBOSE 1-METHYLPHOSPHONATE 5-TRIPHOSPHATE DIPHOSPHATASE"/>
    <property type="match status" value="1"/>
</dbReference>
<dbReference type="InterPro" id="IPR006680">
    <property type="entry name" value="Amidohydro-rel"/>
</dbReference>
<dbReference type="SUPFAM" id="SSF51338">
    <property type="entry name" value="Composite domain of metallo-dependent hydrolases"/>
    <property type="match status" value="1"/>
</dbReference>
<dbReference type="GO" id="GO:0016810">
    <property type="term" value="F:hydrolase activity, acting on carbon-nitrogen (but not peptide) bonds"/>
    <property type="evidence" value="ECO:0007669"/>
    <property type="project" value="InterPro"/>
</dbReference>
<evidence type="ECO:0000259" key="1">
    <source>
        <dbReference type="Pfam" id="PF01979"/>
    </source>
</evidence>
<organism evidence="2 3">
    <name type="scientific">Mycolicibacterium litorale</name>
    <dbReference type="NCBI Taxonomy" id="758802"/>
    <lineage>
        <taxon>Bacteria</taxon>
        <taxon>Bacillati</taxon>
        <taxon>Actinomycetota</taxon>
        <taxon>Actinomycetes</taxon>
        <taxon>Mycobacteriales</taxon>
        <taxon>Mycobacteriaceae</taxon>
        <taxon>Mycolicibacterium</taxon>
    </lineage>
</organism>
<dbReference type="InterPro" id="IPR032466">
    <property type="entry name" value="Metal_Hydrolase"/>
</dbReference>
<protein>
    <submittedName>
        <fullName evidence="2">Hydrolase</fullName>
    </submittedName>
</protein>
<sequence>MKPVLLHHATLVDGTGAAPLADAAVLVEDGHIRWAGKQSDAPVAEAVRVDLGGNTLCPGFFDCHVHFGLPGAGAPPLDLALHPPSYRSFQLIERLRVTLHNGVTTARDLMGVDAGVRDAVAHGLIEGPRLLVAVAMMSQTCGHADFHLPSGLDLTPLIGGSLVDTVDEARRRTRELIAAGADVLKVASSGGVSSPSDQPDWLGMRRELIAAVVEEAAAYGNKRVAAHAIGRAGIEAAVDAGVTSVEHGYQLDDALRRRMVEAGIFLVPTLLETMADVTASPAGQAKSAHWHALAHESIAASAAAGVRIAVGTDAGLGPQHGTNLRELGLLVRFGGLTPMQAIVAGTSAAAELCGLSDRLGTVEAGKLADLVVVRGDPLADIDTLGDAENILLVLKEGRVASDRGGFLSIPAATPAAPPPGSTTPR</sequence>
<evidence type="ECO:0000313" key="2">
    <source>
        <dbReference type="EMBL" id="BCI52564.1"/>
    </source>
</evidence>
<feature type="domain" description="Amidohydrolase-related" evidence="1">
    <location>
        <begin position="55"/>
        <end position="399"/>
    </location>
</feature>
<dbReference type="InterPro" id="IPR011059">
    <property type="entry name" value="Metal-dep_hydrolase_composite"/>
</dbReference>
<dbReference type="Proteomes" id="UP000515734">
    <property type="component" value="Chromosome"/>
</dbReference>
<dbReference type="Pfam" id="PF01979">
    <property type="entry name" value="Amidohydro_1"/>
    <property type="match status" value="1"/>
</dbReference>
<dbReference type="Gene3D" id="2.30.40.10">
    <property type="entry name" value="Urease, subunit C, domain 1"/>
    <property type="match status" value="1"/>
</dbReference>
<dbReference type="SUPFAM" id="SSF51556">
    <property type="entry name" value="Metallo-dependent hydrolases"/>
    <property type="match status" value="1"/>
</dbReference>
<dbReference type="Gene3D" id="3.20.20.140">
    <property type="entry name" value="Metal-dependent hydrolases"/>
    <property type="match status" value="1"/>
</dbReference>
<reference evidence="2 3" key="1">
    <citation type="submission" date="2020-07" db="EMBL/GenBank/DDBJ databases">
        <title>Complete genome sequence of Mycolicibacterium litorale like strain isolated from cardiac implantable electronic device infection.</title>
        <authorList>
            <person name="Fukano H."/>
            <person name="Miyama H."/>
            <person name="Hoshino Y."/>
        </authorList>
    </citation>
    <scope>NUCLEOTIDE SEQUENCE [LARGE SCALE GENOMIC DNA]</scope>
    <source>
        <strain evidence="2 3">NIIDNTM18</strain>
    </source>
</reference>
<name>A0A6S6P1D2_9MYCO</name>
<dbReference type="CDD" id="cd01299">
    <property type="entry name" value="Met_dep_hydrolase_A"/>
    <property type="match status" value="1"/>
</dbReference>
<dbReference type="AlphaFoldDB" id="A0A6S6P1D2"/>
<dbReference type="EMBL" id="AP023287">
    <property type="protein sequence ID" value="BCI52564.1"/>
    <property type="molecule type" value="Genomic_DNA"/>
</dbReference>
<proteinExistence type="predicted"/>
<dbReference type="InterPro" id="IPR057744">
    <property type="entry name" value="OTAase-like"/>
</dbReference>
<evidence type="ECO:0000313" key="3">
    <source>
        <dbReference type="Proteomes" id="UP000515734"/>
    </source>
</evidence>
<dbReference type="InterPro" id="IPR051781">
    <property type="entry name" value="Metallo-dep_Hydrolase"/>
</dbReference>
<keyword evidence="2" id="KW-0378">Hydrolase</keyword>
<accession>A0A6S6P1D2</accession>
<gene>
    <name evidence="2" type="ORF">NIIDNTM18_18420</name>
</gene>
<dbReference type="RefSeq" id="WP_185295367.1">
    <property type="nucleotide sequence ID" value="NZ_AP023287.1"/>
</dbReference>
<dbReference type="PANTHER" id="PTHR43135:SF3">
    <property type="entry name" value="ALPHA-D-RIBOSE 1-METHYLPHOSPHONATE 5-TRIPHOSPHATE DIPHOSPHATASE"/>
    <property type="match status" value="1"/>
</dbReference>